<proteinExistence type="predicted"/>
<dbReference type="AlphaFoldDB" id="A0A195AVE6"/>
<reference evidence="2 3" key="1">
    <citation type="submission" date="2015-09" db="EMBL/GenBank/DDBJ databases">
        <title>Atta colombica WGS genome.</title>
        <authorList>
            <person name="Nygaard S."/>
            <person name="Hu H."/>
            <person name="Boomsma J."/>
            <person name="Zhang G."/>
        </authorList>
    </citation>
    <scope>NUCLEOTIDE SEQUENCE [LARGE SCALE GENOMIC DNA]</scope>
    <source>
        <strain evidence="2">Treedump-2</strain>
        <tissue evidence="2">Whole body</tissue>
    </source>
</reference>
<gene>
    <name evidence="2" type="ORF">ALC53_13517</name>
</gene>
<evidence type="ECO:0000256" key="1">
    <source>
        <dbReference type="SAM" id="Phobius"/>
    </source>
</evidence>
<keyword evidence="1" id="KW-1133">Transmembrane helix</keyword>
<evidence type="ECO:0000313" key="3">
    <source>
        <dbReference type="Proteomes" id="UP000078540"/>
    </source>
</evidence>
<keyword evidence="1" id="KW-0812">Transmembrane</keyword>
<protein>
    <submittedName>
        <fullName evidence="2">Uncharacterized protein</fullName>
    </submittedName>
</protein>
<keyword evidence="1" id="KW-0472">Membrane</keyword>
<dbReference type="Proteomes" id="UP000078540">
    <property type="component" value="Unassembled WGS sequence"/>
</dbReference>
<name>A0A195AVE6_9HYME</name>
<sequence>MAAPTASRCAGYPRIISLELRKSISHSRNCLMENDRKEFARKSITFHNSEGDEISLPSRIIRVARVLQNWFIWEMAKTKGISSIFIFAAAAAALESILNLVSCNCKKRYIGLCGCRKATSNVQQYVDIIIILHSK</sequence>
<organism evidence="2 3">
    <name type="scientific">Atta colombica</name>
    <dbReference type="NCBI Taxonomy" id="520822"/>
    <lineage>
        <taxon>Eukaryota</taxon>
        <taxon>Metazoa</taxon>
        <taxon>Ecdysozoa</taxon>
        <taxon>Arthropoda</taxon>
        <taxon>Hexapoda</taxon>
        <taxon>Insecta</taxon>
        <taxon>Pterygota</taxon>
        <taxon>Neoptera</taxon>
        <taxon>Endopterygota</taxon>
        <taxon>Hymenoptera</taxon>
        <taxon>Apocrita</taxon>
        <taxon>Aculeata</taxon>
        <taxon>Formicoidea</taxon>
        <taxon>Formicidae</taxon>
        <taxon>Myrmicinae</taxon>
        <taxon>Atta</taxon>
    </lineage>
</organism>
<feature type="transmembrane region" description="Helical" evidence="1">
    <location>
        <begin position="80"/>
        <end position="101"/>
    </location>
</feature>
<keyword evidence="3" id="KW-1185">Reference proteome</keyword>
<accession>A0A195AVE6</accession>
<evidence type="ECO:0000313" key="2">
    <source>
        <dbReference type="EMBL" id="KYM76032.1"/>
    </source>
</evidence>
<dbReference type="EMBL" id="KQ976736">
    <property type="protein sequence ID" value="KYM76032.1"/>
    <property type="molecule type" value="Genomic_DNA"/>
</dbReference>